<dbReference type="PANTHER" id="PTHR33505">
    <property type="entry name" value="ZGC:162634"/>
    <property type="match status" value="1"/>
</dbReference>
<accession>A0A9D0YPR2</accession>
<comment type="caution">
    <text evidence="1">The sequence shown here is derived from an EMBL/GenBank/DDBJ whole genome shotgun (WGS) entry which is preliminary data.</text>
</comment>
<proteinExistence type="predicted"/>
<evidence type="ECO:0000313" key="1">
    <source>
        <dbReference type="EMBL" id="HIP98751.1"/>
    </source>
</evidence>
<dbReference type="SUPFAM" id="SSF158997">
    <property type="entry name" value="Trm112p-like"/>
    <property type="match status" value="1"/>
</dbReference>
<dbReference type="InterPro" id="IPR005651">
    <property type="entry name" value="Trm112-like"/>
</dbReference>
<evidence type="ECO:0000313" key="2">
    <source>
        <dbReference type="Proteomes" id="UP000606463"/>
    </source>
</evidence>
<dbReference type="EMBL" id="DQVE01000054">
    <property type="protein sequence ID" value="HIP98751.1"/>
    <property type="molecule type" value="Genomic_DNA"/>
</dbReference>
<dbReference type="Pfam" id="PF03966">
    <property type="entry name" value="Trm112p"/>
    <property type="match status" value="1"/>
</dbReference>
<gene>
    <name evidence="1" type="ORF">EYH37_05265</name>
</gene>
<name>A0A9D0YPR2_AQUAO</name>
<organism evidence="1 2">
    <name type="scientific">Aquifex aeolicus</name>
    <dbReference type="NCBI Taxonomy" id="63363"/>
    <lineage>
        <taxon>Bacteria</taxon>
        <taxon>Pseudomonadati</taxon>
        <taxon>Aquificota</taxon>
        <taxon>Aquificia</taxon>
        <taxon>Aquificales</taxon>
        <taxon>Aquificaceae</taxon>
        <taxon>Aquifex</taxon>
    </lineage>
</organism>
<dbReference type="AlphaFoldDB" id="A0A9D0YPR2"/>
<protein>
    <submittedName>
        <fullName evidence="1">Trm112 family protein</fullName>
    </submittedName>
</protein>
<dbReference type="GO" id="GO:0005829">
    <property type="term" value="C:cytosol"/>
    <property type="evidence" value="ECO:0007669"/>
    <property type="project" value="TreeGrafter"/>
</dbReference>
<sequence>MEKREKLALDLLEILACPTCKGDLVYNQERDLLICPTCRVYYEIKEGIPDLIPQHAKPLKEISEKMSTT</sequence>
<dbReference type="PANTHER" id="PTHR33505:SF4">
    <property type="entry name" value="PROTEIN PREY, MITOCHONDRIAL"/>
    <property type="match status" value="1"/>
</dbReference>
<dbReference type="Gene3D" id="2.20.25.10">
    <property type="match status" value="1"/>
</dbReference>
<dbReference type="Proteomes" id="UP000606463">
    <property type="component" value="Unassembled WGS sequence"/>
</dbReference>
<reference evidence="1" key="1">
    <citation type="journal article" date="2020" name="ISME J.">
        <title>Gammaproteobacteria mediating utilization of methyl-, sulfur- and petroleum organic compounds in deep ocean hydrothermal plumes.</title>
        <authorList>
            <person name="Zhou Z."/>
            <person name="Liu Y."/>
            <person name="Pan J."/>
            <person name="Cron B.R."/>
            <person name="Toner B.M."/>
            <person name="Anantharaman K."/>
            <person name="Breier J.A."/>
            <person name="Dick G.J."/>
            <person name="Li M."/>
        </authorList>
    </citation>
    <scope>NUCLEOTIDE SEQUENCE</scope>
    <source>
        <strain evidence="1">SZUA-1501</strain>
    </source>
</reference>